<feature type="compositionally biased region" description="Acidic residues" evidence="3">
    <location>
        <begin position="44"/>
        <end position="54"/>
    </location>
</feature>
<keyword evidence="2" id="KW-0647">Proteasome</keyword>
<reference evidence="4" key="1">
    <citation type="journal article" date="2023" name="PhytoFront">
        <title>Draft Genome Resources of Seven Strains of Tilletia horrida, Causal Agent of Kernel Smut of Rice.</title>
        <authorList>
            <person name="Khanal S."/>
            <person name="Antony Babu S."/>
            <person name="Zhou X.G."/>
        </authorList>
    </citation>
    <scope>NUCLEOTIDE SEQUENCE</scope>
    <source>
        <strain evidence="4">TX6</strain>
    </source>
</reference>
<dbReference type="GO" id="GO:0043248">
    <property type="term" value="P:proteasome assembly"/>
    <property type="evidence" value="ECO:0007669"/>
    <property type="project" value="UniProtKB-UniRule"/>
</dbReference>
<feature type="region of interest" description="Disordered" evidence="3">
    <location>
        <begin position="1"/>
        <end position="134"/>
    </location>
</feature>
<feature type="compositionally biased region" description="Low complexity" evidence="3">
    <location>
        <begin position="70"/>
        <end position="79"/>
    </location>
</feature>
<evidence type="ECO:0000313" key="5">
    <source>
        <dbReference type="Proteomes" id="UP001176517"/>
    </source>
</evidence>
<dbReference type="GO" id="GO:0008541">
    <property type="term" value="C:proteasome regulatory particle, lid subcomplex"/>
    <property type="evidence" value="ECO:0007669"/>
    <property type="project" value="UniProtKB-UniRule"/>
</dbReference>
<evidence type="ECO:0000313" key="4">
    <source>
        <dbReference type="EMBL" id="KAK0542968.1"/>
    </source>
</evidence>
<comment type="caution">
    <text evidence="4">The sequence shown here is derived from an EMBL/GenBank/DDBJ whole genome shotgun (WGS) entry which is preliminary data.</text>
</comment>
<keyword evidence="5" id="KW-1185">Reference proteome</keyword>
<dbReference type="InterPro" id="IPR007834">
    <property type="entry name" value="DSS1_SEM1"/>
</dbReference>
<gene>
    <name evidence="4" type="ORF">OC846_006571</name>
</gene>
<protein>
    <recommendedName>
        <fullName evidence="2">26S proteasome complex subunit SEM1</fullName>
    </recommendedName>
</protein>
<dbReference type="EMBL" id="JAPDMZ010000419">
    <property type="protein sequence ID" value="KAK0542968.1"/>
    <property type="molecule type" value="Genomic_DNA"/>
</dbReference>
<organism evidence="4 5">
    <name type="scientific">Tilletia horrida</name>
    <dbReference type="NCBI Taxonomy" id="155126"/>
    <lineage>
        <taxon>Eukaryota</taxon>
        <taxon>Fungi</taxon>
        <taxon>Dikarya</taxon>
        <taxon>Basidiomycota</taxon>
        <taxon>Ustilaginomycotina</taxon>
        <taxon>Exobasidiomycetes</taxon>
        <taxon>Tilletiales</taxon>
        <taxon>Tilletiaceae</taxon>
        <taxon>Tilletia</taxon>
    </lineage>
</organism>
<comment type="similarity">
    <text evidence="1 2">Belongs to the DSS1/SEM1 family.</text>
</comment>
<evidence type="ECO:0000256" key="3">
    <source>
        <dbReference type="SAM" id="MobiDB-lite"/>
    </source>
</evidence>
<dbReference type="PANTHER" id="PTHR16771">
    <property type="entry name" value="26 PROTEASOME COMPLEX SUBUNIT DSS1"/>
    <property type="match status" value="1"/>
</dbReference>
<sequence length="134" mass="13821">MSDGKKAQQGQASGSTSSNAQVQSGANAGAAQNSNANLPGFGPLDEDDEFDDFPVQDWPDSDTVLHATKAAAAAAQSSNSGGGAGLSMVGGQSSSGDHLWEDNWDDDDVEDEFSKALRAEVEKQMGSQQQPMAT</sequence>
<comment type="subcellular location">
    <subcellularLocation>
        <location evidence="2">Nucleus</location>
    </subcellularLocation>
</comment>
<feature type="compositionally biased region" description="Polar residues" evidence="3">
    <location>
        <begin position="125"/>
        <end position="134"/>
    </location>
</feature>
<evidence type="ECO:0000256" key="1">
    <source>
        <dbReference type="ARBA" id="ARBA00034491"/>
    </source>
</evidence>
<dbReference type="Proteomes" id="UP001176517">
    <property type="component" value="Unassembled WGS sequence"/>
</dbReference>
<dbReference type="SMART" id="SM01385">
    <property type="entry name" value="DSS1_SEM1"/>
    <property type="match status" value="1"/>
</dbReference>
<dbReference type="GO" id="GO:0005634">
    <property type="term" value="C:nucleus"/>
    <property type="evidence" value="ECO:0007669"/>
    <property type="project" value="UniProtKB-SubCell"/>
</dbReference>
<comment type="function">
    <text evidence="2">Component of the 26S proteasome, a multiprotein complex involved in the ATP-dependent degradation of ubiquitinated proteins.</text>
</comment>
<dbReference type="AlphaFoldDB" id="A0AAN6GKS9"/>
<accession>A0AAN6GKS9</accession>
<dbReference type="PANTHER" id="PTHR16771:SF0">
    <property type="entry name" value="26S PROTEASOME COMPLEX SUBUNIT SEM1"/>
    <property type="match status" value="1"/>
</dbReference>
<dbReference type="Pfam" id="PF05160">
    <property type="entry name" value="DSS1_SEM1"/>
    <property type="match status" value="1"/>
</dbReference>
<dbReference type="GO" id="GO:0006406">
    <property type="term" value="P:mRNA export from nucleus"/>
    <property type="evidence" value="ECO:0007669"/>
    <property type="project" value="UniProtKB-UniRule"/>
</dbReference>
<feature type="compositionally biased region" description="Basic and acidic residues" evidence="3">
    <location>
        <begin position="112"/>
        <end position="123"/>
    </location>
</feature>
<feature type="compositionally biased region" description="Low complexity" evidence="3">
    <location>
        <begin position="7"/>
        <end position="37"/>
    </location>
</feature>
<name>A0AAN6GKS9_9BASI</name>
<evidence type="ECO:0000256" key="2">
    <source>
        <dbReference type="RuleBase" id="RU369057"/>
    </source>
</evidence>
<keyword evidence="2" id="KW-0539">Nucleus</keyword>
<feature type="compositionally biased region" description="Acidic residues" evidence="3">
    <location>
        <begin position="102"/>
        <end position="111"/>
    </location>
</feature>
<proteinExistence type="inferred from homology"/>
<dbReference type="GO" id="GO:0000724">
    <property type="term" value="P:double-strand break repair via homologous recombination"/>
    <property type="evidence" value="ECO:0007669"/>
    <property type="project" value="TreeGrafter"/>
</dbReference>